<reference evidence="2 4" key="1">
    <citation type="submission" date="2024-02" db="EMBL/GenBank/DDBJ databases">
        <authorList>
            <person name="Chen Y."/>
            <person name="Shah S."/>
            <person name="Dougan E. K."/>
            <person name="Thang M."/>
            <person name="Chan C."/>
        </authorList>
    </citation>
    <scope>NUCLEOTIDE SEQUENCE [LARGE SCALE GENOMIC DNA]</scope>
</reference>
<keyword evidence="1" id="KW-1133">Transmembrane helix</keyword>
<feature type="transmembrane region" description="Helical" evidence="1">
    <location>
        <begin position="249"/>
        <end position="267"/>
    </location>
</feature>
<comment type="caution">
    <text evidence="2">The sequence shown here is derived from an EMBL/GenBank/DDBJ whole genome shotgun (WGS) entry which is preliminary data.</text>
</comment>
<name>A0ABP0IHB8_9DINO</name>
<protein>
    <recommendedName>
        <fullName evidence="5">Transmembrane protein</fullName>
    </recommendedName>
</protein>
<evidence type="ECO:0000313" key="2">
    <source>
        <dbReference type="EMBL" id="CAK9001981.1"/>
    </source>
</evidence>
<gene>
    <name evidence="3" type="ORF">CCMP2556_LOCUS14355</name>
    <name evidence="2" type="ORF">CCMP2556_LOCUS6681</name>
</gene>
<keyword evidence="1" id="KW-0472">Membrane</keyword>
<feature type="transmembrane region" description="Helical" evidence="1">
    <location>
        <begin position="218"/>
        <end position="243"/>
    </location>
</feature>
<accession>A0ABP0IHB8</accession>
<evidence type="ECO:0000313" key="4">
    <source>
        <dbReference type="Proteomes" id="UP001642484"/>
    </source>
</evidence>
<dbReference type="EMBL" id="CAXAMN010007335">
    <property type="protein sequence ID" value="CAK9021176.1"/>
    <property type="molecule type" value="Genomic_DNA"/>
</dbReference>
<keyword evidence="4" id="KW-1185">Reference proteome</keyword>
<keyword evidence="1" id="KW-0812">Transmembrane</keyword>
<evidence type="ECO:0000256" key="1">
    <source>
        <dbReference type="SAM" id="Phobius"/>
    </source>
</evidence>
<organism evidence="2 4">
    <name type="scientific">Durusdinium trenchii</name>
    <dbReference type="NCBI Taxonomy" id="1381693"/>
    <lineage>
        <taxon>Eukaryota</taxon>
        <taxon>Sar</taxon>
        <taxon>Alveolata</taxon>
        <taxon>Dinophyceae</taxon>
        <taxon>Suessiales</taxon>
        <taxon>Symbiodiniaceae</taxon>
        <taxon>Durusdinium</taxon>
    </lineage>
</organism>
<dbReference type="Proteomes" id="UP001642484">
    <property type="component" value="Unassembled WGS sequence"/>
</dbReference>
<sequence>MTDSQDSHTQDASIVEDLEANTAVADHDQVRRVMFQLPNPNSDADGGEIPHIQSPHVERYRERGQSIRSTISQWRCPEELEKMPLYVQRAFRVKTFGLLALQQGACFGIVLALHILLHSKGKPLQKTTLLEGIYYGLSLVDMLCLMHLWMVRNRYPTNYVVMLVMTCLSGLLWGLTETVLMTTMHLQLVAASTVTFAIAALSCAVLTRDGSWCPKSRVVPVALSFGWTVGTALVVVLSMQLHVERMWESMIACGFVALLLVVLMFEARQTLIVGNPDDFMLTLVILNASMLCVVSIPFFVILYGFLYVNREEEYVVDAPADAIDQAPPPI</sequence>
<evidence type="ECO:0000313" key="3">
    <source>
        <dbReference type="EMBL" id="CAK9021176.1"/>
    </source>
</evidence>
<feature type="transmembrane region" description="Helical" evidence="1">
    <location>
        <begin position="188"/>
        <end position="206"/>
    </location>
</feature>
<evidence type="ECO:0008006" key="5">
    <source>
        <dbReference type="Google" id="ProtNLM"/>
    </source>
</evidence>
<feature type="transmembrane region" description="Helical" evidence="1">
    <location>
        <begin position="96"/>
        <end position="117"/>
    </location>
</feature>
<feature type="transmembrane region" description="Helical" evidence="1">
    <location>
        <begin position="158"/>
        <end position="176"/>
    </location>
</feature>
<dbReference type="EMBL" id="CAXAMN010002903">
    <property type="protein sequence ID" value="CAK9001981.1"/>
    <property type="molecule type" value="Genomic_DNA"/>
</dbReference>
<proteinExistence type="predicted"/>
<feature type="transmembrane region" description="Helical" evidence="1">
    <location>
        <begin position="279"/>
        <end position="306"/>
    </location>
</feature>
<feature type="transmembrane region" description="Helical" evidence="1">
    <location>
        <begin position="132"/>
        <end position="151"/>
    </location>
</feature>